<evidence type="ECO:0000259" key="5">
    <source>
        <dbReference type="Pfam" id="PF02302"/>
    </source>
</evidence>
<evidence type="ECO:0000256" key="4">
    <source>
        <dbReference type="ARBA" id="ARBA00022683"/>
    </source>
</evidence>
<dbReference type="GO" id="GO:0009401">
    <property type="term" value="P:phosphoenolpyruvate-dependent sugar phosphotransferase system"/>
    <property type="evidence" value="ECO:0007669"/>
    <property type="project" value="UniProtKB-KW"/>
</dbReference>
<comment type="caution">
    <text evidence="6">The sequence shown here is derived from an EMBL/GenBank/DDBJ whole genome shotgun (WGS) entry which is preliminary data.</text>
</comment>
<dbReference type="InterPro" id="IPR003501">
    <property type="entry name" value="PTS_EIIB_2/3"/>
</dbReference>
<proteinExistence type="predicted"/>
<dbReference type="AlphaFoldDB" id="A0AA38CYB6"/>
<dbReference type="Proteomes" id="UP001157039">
    <property type="component" value="Unassembled WGS sequence"/>
</dbReference>
<gene>
    <name evidence="6" type="ORF">GCM10025885_13130</name>
</gene>
<keyword evidence="2" id="KW-0762">Sugar transport</keyword>
<dbReference type="Pfam" id="PF02302">
    <property type="entry name" value="PTS_IIB"/>
    <property type="match status" value="1"/>
</dbReference>
<keyword evidence="3" id="KW-0808">Transferase</keyword>
<dbReference type="InterPro" id="IPR036095">
    <property type="entry name" value="PTS_EIIB-like_sf"/>
</dbReference>
<name>A0AA38CYB6_9ENTE</name>
<dbReference type="SUPFAM" id="SSF52794">
    <property type="entry name" value="PTS system IIB component-like"/>
    <property type="match status" value="1"/>
</dbReference>
<evidence type="ECO:0000313" key="7">
    <source>
        <dbReference type="Proteomes" id="UP001157039"/>
    </source>
</evidence>
<dbReference type="GO" id="GO:0008982">
    <property type="term" value="F:protein-N(PI)-phosphohistidine-sugar phosphotransferase activity"/>
    <property type="evidence" value="ECO:0007669"/>
    <property type="project" value="InterPro"/>
</dbReference>
<evidence type="ECO:0000256" key="3">
    <source>
        <dbReference type="ARBA" id="ARBA00022679"/>
    </source>
</evidence>
<evidence type="ECO:0000256" key="2">
    <source>
        <dbReference type="ARBA" id="ARBA00022597"/>
    </source>
</evidence>
<keyword evidence="1" id="KW-0813">Transport</keyword>
<protein>
    <submittedName>
        <fullName evidence="6">PTS fructose transporter subunit IIB</fullName>
    </submittedName>
</protein>
<accession>A0AA38CYB6</accession>
<dbReference type="Gene3D" id="3.40.50.2300">
    <property type="match status" value="1"/>
</dbReference>
<keyword evidence="4" id="KW-0598">Phosphotransferase system</keyword>
<organism evidence="6 7">
    <name type="scientific">Tetragenococcus osmophilus</name>
    <dbReference type="NCBI Taxonomy" id="526944"/>
    <lineage>
        <taxon>Bacteria</taxon>
        <taxon>Bacillati</taxon>
        <taxon>Bacillota</taxon>
        <taxon>Bacilli</taxon>
        <taxon>Lactobacillales</taxon>
        <taxon>Enterococcaceae</taxon>
        <taxon>Tetragenococcus</taxon>
    </lineage>
</organism>
<sequence>MYSRDCSYVYCTRKVRRSRKKAGHEVHIETSGTIGVENALSPEQIQEADVVILAIDVKISDRERFESKRVLQVPTEVAIKSPNKLIQKAEEVVKEDQKNK</sequence>
<evidence type="ECO:0000313" key="6">
    <source>
        <dbReference type="EMBL" id="GMA72264.1"/>
    </source>
</evidence>
<feature type="domain" description="Phosphotransferase system EIIB component type 2/3" evidence="5">
    <location>
        <begin position="14"/>
        <end position="88"/>
    </location>
</feature>
<evidence type="ECO:0000256" key="1">
    <source>
        <dbReference type="ARBA" id="ARBA00022448"/>
    </source>
</evidence>
<dbReference type="PANTHER" id="PTHR30505">
    <property type="entry name" value="FRUCTOSE-LIKE PERMEASE"/>
    <property type="match status" value="1"/>
</dbReference>
<dbReference type="GO" id="GO:0090563">
    <property type="term" value="F:protein-phosphocysteine-sugar phosphotransferase activity"/>
    <property type="evidence" value="ECO:0007669"/>
    <property type="project" value="TreeGrafter"/>
</dbReference>
<dbReference type="InterPro" id="IPR050864">
    <property type="entry name" value="Bacterial_PTS_Sugar_Transport"/>
</dbReference>
<dbReference type="GO" id="GO:0005886">
    <property type="term" value="C:plasma membrane"/>
    <property type="evidence" value="ECO:0007669"/>
    <property type="project" value="TreeGrafter"/>
</dbReference>
<reference evidence="6 7" key="1">
    <citation type="journal article" date="2014" name="Int. J. Syst. Evol. Microbiol.">
        <title>Complete genome sequence of Corynebacterium casei LMG S-19264T (=DSM 44701T), isolated from a smear-ripened cheese.</title>
        <authorList>
            <consortium name="US DOE Joint Genome Institute (JGI-PGF)"/>
            <person name="Walter F."/>
            <person name="Albersmeier A."/>
            <person name="Kalinowski J."/>
            <person name="Ruckert C."/>
        </authorList>
    </citation>
    <scope>NUCLEOTIDE SEQUENCE [LARGE SCALE GENOMIC DNA]</scope>
    <source>
        <strain evidence="6 7">NBRC 114545</strain>
    </source>
</reference>
<dbReference type="EMBL" id="BSUW01000001">
    <property type="protein sequence ID" value="GMA72264.1"/>
    <property type="molecule type" value="Genomic_DNA"/>
</dbReference>
<dbReference type="PANTHER" id="PTHR30505:SF0">
    <property type="entry name" value="FRUCTOSE-LIKE PTS SYSTEM EIIBC COMPONENT-RELATED"/>
    <property type="match status" value="1"/>
</dbReference>
<dbReference type="CDD" id="cd00133">
    <property type="entry name" value="PTS_IIB"/>
    <property type="match status" value="1"/>
</dbReference>